<reference evidence="4 5" key="1">
    <citation type="submission" date="2019-11" db="EMBL/GenBank/DDBJ databases">
        <title>Comparative genomics of hydrocarbon-degrading Desulfosarcina strains.</title>
        <authorList>
            <person name="Watanabe M."/>
            <person name="Kojima H."/>
            <person name="Fukui M."/>
        </authorList>
    </citation>
    <scope>NUCLEOTIDE SEQUENCE [LARGE SCALE GENOMIC DNA]</scope>
    <source>
        <strain evidence="5">oXyS1</strain>
    </source>
</reference>
<dbReference type="PANTHER" id="PTHR12818:SF0">
    <property type="entry name" value="TRNA (ADENINE(37)-N6)-METHYLTRANSFERASE"/>
    <property type="match status" value="1"/>
</dbReference>
<keyword evidence="5" id="KW-1185">Reference proteome</keyword>
<comment type="similarity">
    <text evidence="2">Belongs to the tRNA methyltransferase O family.</text>
</comment>
<dbReference type="Pfam" id="PF01980">
    <property type="entry name" value="TrmO_N"/>
    <property type="match status" value="1"/>
</dbReference>
<proteinExistence type="inferred from homology"/>
<dbReference type="GO" id="GO:0089715">
    <property type="term" value="F:tRNA (L-threonylcarbamoyladenosine(37)-C2) methyltransferase activity"/>
    <property type="evidence" value="ECO:0007669"/>
    <property type="project" value="TreeGrafter"/>
</dbReference>
<dbReference type="PROSITE" id="PS01318">
    <property type="entry name" value="TSAA_1"/>
    <property type="match status" value="1"/>
</dbReference>
<dbReference type="InterPro" id="IPR036414">
    <property type="entry name" value="YaeB_N_sf"/>
</dbReference>
<name>A0A5K8AEK2_9BACT</name>
<evidence type="ECO:0000256" key="2">
    <source>
        <dbReference type="ARBA" id="ARBA00033753"/>
    </source>
</evidence>
<dbReference type="InterPro" id="IPR023370">
    <property type="entry name" value="TrmO-like_N"/>
</dbReference>
<keyword evidence="1" id="KW-0949">S-adenosyl-L-methionine</keyword>
<dbReference type="AlphaFoldDB" id="A0A5K8AEK2"/>
<keyword evidence="4" id="KW-0489">Methyltransferase</keyword>
<dbReference type="SUPFAM" id="SSF118196">
    <property type="entry name" value="YaeB-like"/>
    <property type="match status" value="1"/>
</dbReference>
<evidence type="ECO:0000313" key="5">
    <source>
        <dbReference type="Proteomes" id="UP000422108"/>
    </source>
</evidence>
<evidence type="ECO:0000313" key="4">
    <source>
        <dbReference type="EMBL" id="BBO90918.1"/>
    </source>
</evidence>
<dbReference type="Pfam" id="PF18389">
    <property type="entry name" value="TrmO_C"/>
    <property type="match status" value="1"/>
</dbReference>
<dbReference type="RefSeq" id="WP_155311918.1">
    <property type="nucleotide sequence ID" value="NZ_AP021879.1"/>
</dbReference>
<dbReference type="InterPro" id="IPR023368">
    <property type="entry name" value="UPF0066_cons_site"/>
</dbReference>
<dbReference type="Gene3D" id="3.30.2310.10">
    <property type="entry name" value="YaeB-like"/>
    <property type="match status" value="1"/>
</dbReference>
<accession>A0A5K8AEK2</accession>
<dbReference type="NCBIfam" id="TIGR00104">
    <property type="entry name" value="tRNA_TsaA"/>
    <property type="match status" value="1"/>
</dbReference>
<dbReference type="CDD" id="cd09281">
    <property type="entry name" value="UPF0066"/>
    <property type="match status" value="1"/>
</dbReference>
<keyword evidence="4" id="KW-0808">Transferase</keyword>
<dbReference type="InterPro" id="IPR036413">
    <property type="entry name" value="YaeB-like_sf"/>
</dbReference>
<feature type="domain" description="TsaA-like" evidence="3">
    <location>
        <begin position="7"/>
        <end position="148"/>
    </location>
</feature>
<dbReference type="Proteomes" id="UP000422108">
    <property type="component" value="Chromosome"/>
</dbReference>
<sequence>MTKRFTFQPIGIIHSCFTEKFGIPRQPGLAPSARATLAVYPPFDRDEAFRGLDRFSHLWVLFVFHGIAAGKWQPTVRPPRLGGNRRMGVFATRSGFRPNPIGMSSVALNGIRRERGHLFLDLSGVDILDGTPVLDIKPYLPYADRIPEASGGFASQTPQPSLTVEFTDAARQMLARVEQRYPAFATLVGQVLGADPRPAYADARSGRTEYGVRLYDVNVRWTVRSKTIVVHTVEWPADATATQREGLLPSR</sequence>
<evidence type="ECO:0000256" key="1">
    <source>
        <dbReference type="ARBA" id="ARBA00022691"/>
    </source>
</evidence>
<dbReference type="PROSITE" id="PS51668">
    <property type="entry name" value="TSAA_2"/>
    <property type="match status" value="1"/>
</dbReference>
<dbReference type="GO" id="GO:0032259">
    <property type="term" value="P:methylation"/>
    <property type="evidence" value="ECO:0007669"/>
    <property type="project" value="UniProtKB-KW"/>
</dbReference>
<evidence type="ECO:0000259" key="3">
    <source>
        <dbReference type="PROSITE" id="PS51668"/>
    </source>
</evidence>
<dbReference type="Gene3D" id="2.40.30.70">
    <property type="entry name" value="YaeB-like"/>
    <property type="match status" value="1"/>
</dbReference>
<dbReference type="InterPro" id="IPR041369">
    <property type="entry name" value="TrmO_C"/>
</dbReference>
<dbReference type="InterPro" id="IPR040372">
    <property type="entry name" value="YaeB-like"/>
</dbReference>
<organism evidence="4 5">
    <name type="scientific">Desulfosarcina ovata subsp. ovata</name>
    <dbReference type="NCBI Taxonomy" id="2752305"/>
    <lineage>
        <taxon>Bacteria</taxon>
        <taxon>Pseudomonadati</taxon>
        <taxon>Thermodesulfobacteriota</taxon>
        <taxon>Desulfobacteria</taxon>
        <taxon>Desulfobacterales</taxon>
        <taxon>Desulfosarcinaceae</taxon>
        <taxon>Desulfosarcina</taxon>
    </lineage>
</organism>
<dbReference type="EMBL" id="AP021879">
    <property type="protein sequence ID" value="BBO90918.1"/>
    <property type="molecule type" value="Genomic_DNA"/>
</dbReference>
<dbReference type="FunFam" id="2.40.30.70:FF:000001">
    <property type="entry name" value="tRNA (N6-threonylcarbamoyladenosine(37)-N6)-methyltransferase TrmO"/>
    <property type="match status" value="1"/>
</dbReference>
<dbReference type="PANTHER" id="PTHR12818">
    <property type="entry name" value="TRNA (ADENINE(37)-N6)-METHYLTRANSFERASE"/>
    <property type="match status" value="1"/>
</dbReference>
<protein>
    <submittedName>
        <fullName evidence="4">tRNA (N6-threonylcarbamoyladenosine(37)-N6)-methyltransferase TrmO</fullName>
    </submittedName>
</protein>
<gene>
    <name evidence="4" type="ORF">DSCOOX_40980</name>
</gene>